<dbReference type="Gene3D" id="3.40.250.10">
    <property type="entry name" value="Rhodanese-like domain"/>
    <property type="match status" value="1"/>
</dbReference>
<name>A0A6N8F4D7_9GAMM</name>
<accession>A0A6N8F4D7</accession>
<dbReference type="EMBL" id="WOCD01000001">
    <property type="protein sequence ID" value="MUH71435.1"/>
    <property type="molecule type" value="Genomic_DNA"/>
</dbReference>
<keyword evidence="3" id="KW-1185">Reference proteome</keyword>
<dbReference type="PANTHER" id="PTHR44086">
    <property type="entry name" value="THIOSULFATE SULFURTRANSFERASE RDL2, MITOCHONDRIAL-RELATED"/>
    <property type="match status" value="1"/>
</dbReference>
<evidence type="ECO:0000259" key="1">
    <source>
        <dbReference type="PROSITE" id="PS50206"/>
    </source>
</evidence>
<dbReference type="Pfam" id="PF00581">
    <property type="entry name" value="Rhodanese"/>
    <property type="match status" value="1"/>
</dbReference>
<dbReference type="CDD" id="cd00158">
    <property type="entry name" value="RHOD"/>
    <property type="match status" value="1"/>
</dbReference>
<dbReference type="InterPro" id="IPR036873">
    <property type="entry name" value="Rhodanese-like_dom_sf"/>
</dbReference>
<evidence type="ECO:0000313" key="2">
    <source>
        <dbReference type="EMBL" id="MUH71435.1"/>
    </source>
</evidence>
<comment type="caution">
    <text evidence="2">The sequence shown here is derived from an EMBL/GenBank/DDBJ whole genome shotgun (WGS) entry which is preliminary data.</text>
</comment>
<dbReference type="PANTHER" id="PTHR44086:SF10">
    <property type="entry name" value="THIOSULFATE SULFURTRANSFERASE_RHODANESE-LIKE DOMAIN-CONTAINING PROTEIN 3"/>
    <property type="match status" value="1"/>
</dbReference>
<feature type="domain" description="Rhodanese" evidence="1">
    <location>
        <begin position="28"/>
        <end position="131"/>
    </location>
</feature>
<reference evidence="2 3" key="1">
    <citation type="submission" date="2019-11" db="EMBL/GenBank/DDBJ databases">
        <title>P. haliotis isolates from Z. marina roots.</title>
        <authorList>
            <person name="Cohen M."/>
            <person name="Jospin G."/>
            <person name="Eisen J.A."/>
            <person name="Coil D.A."/>
        </authorList>
    </citation>
    <scope>NUCLEOTIDE SEQUENCE [LARGE SCALE GENOMIC DNA]</scope>
    <source>
        <strain evidence="2 3">UCD-MCMsp1aY</strain>
    </source>
</reference>
<dbReference type="PROSITE" id="PS50206">
    <property type="entry name" value="RHODANESE_3"/>
    <property type="match status" value="1"/>
</dbReference>
<dbReference type="Proteomes" id="UP000439994">
    <property type="component" value="Unassembled WGS sequence"/>
</dbReference>
<organism evidence="2 3">
    <name type="scientific">Psychrosphaera haliotis</name>
    <dbReference type="NCBI Taxonomy" id="555083"/>
    <lineage>
        <taxon>Bacteria</taxon>
        <taxon>Pseudomonadati</taxon>
        <taxon>Pseudomonadota</taxon>
        <taxon>Gammaproteobacteria</taxon>
        <taxon>Alteromonadales</taxon>
        <taxon>Pseudoalteromonadaceae</taxon>
        <taxon>Psychrosphaera</taxon>
    </lineage>
</organism>
<sequence length="133" mass="14607">MKTSQELVAEVRKTINEISTSQLNELLHKEEVIVIDVREPGEFAAGHVPSSVNFPRGVLEMKIHTHPAVGYECDTETALKELAEKELYLICQSGGRSALSAESLKRLGFSKVTSVAGGMKDWKEQGLQIVQPS</sequence>
<dbReference type="GO" id="GO:0004792">
    <property type="term" value="F:thiosulfate-cyanide sulfurtransferase activity"/>
    <property type="evidence" value="ECO:0007669"/>
    <property type="project" value="TreeGrafter"/>
</dbReference>
<protein>
    <submittedName>
        <fullName evidence="2">Rhodanese-like domain-containing protein</fullName>
    </submittedName>
</protein>
<dbReference type="SMART" id="SM00450">
    <property type="entry name" value="RHOD"/>
    <property type="match status" value="1"/>
</dbReference>
<dbReference type="RefSeq" id="WP_155694153.1">
    <property type="nucleotide sequence ID" value="NZ_WOCD01000001.1"/>
</dbReference>
<dbReference type="InterPro" id="IPR001763">
    <property type="entry name" value="Rhodanese-like_dom"/>
</dbReference>
<gene>
    <name evidence="2" type="ORF">GNP35_02330</name>
</gene>
<evidence type="ECO:0000313" key="3">
    <source>
        <dbReference type="Proteomes" id="UP000439994"/>
    </source>
</evidence>
<proteinExistence type="predicted"/>
<dbReference type="AlphaFoldDB" id="A0A6N8F4D7"/>
<dbReference type="SUPFAM" id="SSF52821">
    <property type="entry name" value="Rhodanese/Cell cycle control phosphatase"/>
    <property type="match status" value="1"/>
</dbReference>
<dbReference type="OrthoDB" id="9791096at2"/>